<feature type="signal peptide" evidence="1">
    <location>
        <begin position="1"/>
        <end position="30"/>
    </location>
</feature>
<accession>Q0FY17</accession>
<dbReference type="Proteomes" id="UP000004310">
    <property type="component" value="Unassembled WGS sequence"/>
</dbReference>
<evidence type="ECO:0000256" key="1">
    <source>
        <dbReference type="SAM" id="SignalP"/>
    </source>
</evidence>
<organism evidence="2 3">
    <name type="scientific">Fulvimarina pelagi HTCC2506</name>
    <dbReference type="NCBI Taxonomy" id="314231"/>
    <lineage>
        <taxon>Bacteria</taxon>
        <taxon>Pseudomonadati</taxon>
        <taxon>Pseudomonadota</taxon>
        <taxon>Alphaproteobacteria</taxon>
        <taxon>Hyphomicrobiales</taxon>
        <taxon>Aurantimonadaceae</taxon>
        <taxon>Fulvimarina</taxon>
    </lineage>
</organism>
<dbReference type="STRING" id="217511.GCA_001463845_01823"/>
<proteinExistence type="predicted"/>
<name>Q0FY17_9HYPH</name>
<reference evidence="2 3" key="1">
    <citation type="journal article" date="2010" name="J. Bacteriol.">
        <title>Genome sequence of Fulvimarina pelagi HTCC2506T, a Mn(II)-oxidizing alphaproteobacterium possessing an aerobic anoxygenic photosynthetic gene cluster and Xanthorhodopsin.</title>
        <authorList>
            <person name="Kang I."/>
            <person name="Oh H.M."/>
            <person name="Lim S.I."/>
            <person name="Ferriera S."/>
            <person name="Giovannoni S.J."/>
            <person name="Cho J.C."/>
        </authorList>
    </citation>
    <scope>NUCLEOTIDE SEQUENCE [LARGE SCALE GENOMIC DNA]</scope>
    <source>
        <strain evidence="2 3">HTCC2506</strain>
    </source>
</reference>
<dbReference type="HOGENOM" id="CLU_1608441_0_0_5"/>
<feature type="chain" id="PRO_5004172455" evidence="1">
    <location>
        <begin position="31"/>
        <end position="165"/>
    </location>
</feature>
<evidence type="ECO:0000313" key="2">
    <source>
        <dbReference type="EMBL" id="EAU39925.1"/>
    </source>
</evidence>
<gene>
    <name evidence="2" type="ORF">FP2506_17654</name>
</gene>
<dbReference type="EMBL" id="AATP01000011">
    <property type="protein sequence ID" value="EAU39925.1"/>
    <property type="molecule type" value="Genomic_DNA"/>
</dbReference>
<comment type="caution">
    <text evidence="2">The sequence shown here is derived from an EMBL/GenBank/DDBJ whole genome shotgun (WGS) entry which is preliminary data.</text>
</comment>
<keyword evidence="1" id="KW-0732">Signal</keyword>
<sequence>MQADACGQWIALLALTAGSFLGIVASTAAANTEEEVDWVVEEEATGTTYTLEGDNSRLSVECVSERFGGGAVVSMVVNGFDPVPRSRTNVIIGERIFHVRHDFVGVGVTDCPECATDFEALWSTLREPGTDEITLKSAEERRYLPSRGGEIALGGCVPDSKRVNP</sequence>
<dbReference type="RefSeq" id="WP_007068645.1">
    <property type="nucleotide sequence ID" value="NZ_DS022272.1"/>
</dbReference>
<keyword evidence="3" id="KW-1185">Reference proteome</keyword>
<evidence type="ECO:0000313" key="3">
    <source>
        <dbReference type="Proteomes" id="UP000004310"/>
    </source>
</evidence>
<protein>
    <submittedName>
        <fullName evidence="2">Uncharacterized protein</fullName>
    </submittedName>
</protein>
<dbReference type="AlphaFoldDB" id="Q0FY17"/>